<protein>
    <recommendedName>
        <fullName evidence="4">Lipoprotein</fullName>
    </recommendedName>
</protein>
<accession>A0AB33C457</accession>
<sequence>MKKLYKNLLKPLMIIIFSLSCAHFFNLTRIIPIIPKKNLSLDISIYSVFFTYLINLIEDYYYKSKISVELYLNTGRQFLNKKDENLSMNEKKPATIYAKIHCDDARKILNFNLEVILKVPDFVSASCDKSVVQENRDLHICKLDSEDMVIPISVMANEISGNKSDTIYLTIKENKNKRKLIIKTNKMKIGV</sequence>
<evidence type="ECO:0008006" key="4">
    <source>
        <dbReference type="Google" id="ProtNLM"/>
    </source>
</evidence>
<keyword evidence="1" id="KW-1133">Transmembrane helix</keyword>
<keyword evidence="1" id="KW-0472">Membrane</keyword>
<dbReference type="PROSITE" id="PS51257">
    <property type="entry name" value="PROKAR_LIPOPROTEIN"/>
    <property type="match status" value="1"/>
</dbReference>
<reference evidence="2 3" key="1">
    <citation type="submission" date="2017-05" db="EMBL/GenBank/DDBJ databases">
        <authorList>
            <person name="Oh N.-S."/>
        </authorList>
    </citation>
    <scope>NUCLEOTIDE SEQUENCE [LARGE SCALE GENOMIC DNA]</scope>
    <source>
        <strain evidence="2 3">4M13</strain>
    </source>
</reference>
<feature type="transmembrane region" description="Helical" evidence="1">
    <location>
        <begin position="43"/>
        <end position="62"/>
    </location>
</feature>
<evidence type="ECO:0000313" key="3">
    <source>
        <dbReference type="Proteomes" id="UP000195798"/>
    </source>
</evidence>
<organism evidence="2 3">
    <name type="scientific">Lactobacillus gasseri</name>
    <dbReference type="NCBI Taxonomy" id="1596"/>
    <lineage>
        <taxon>Bacteria</taxon>
        <taxon>Bacillati</taxon>
        <taxon>Bacillota</taxon>
        <taxon>Bacilli</taxon>
        <taxon>Lactobacillales</taxon>
        <taxon>Lactobacillaceae</taxon>
        <taxon>Lactobacillus</taxon>
    </lineage>
</organism>
<proteinExistence type="predicted"/>
<dbReference type="AlphaFoldDB" id="A0AB33C457"/>
<dbReference type="RefSeq" id="WP_065169747.1">
    <property type="nucleotide sequence ID" value="NZ_CP021427.1"/>
</dbReference>
<evidence type="ECO:0000256" key="1">
    <source>
        <dbReference type="SAM" id="Phobius"/>
    </source>
</evidence>
<evidence type="ECO:0000313" key="2">
    <source>
        <dbReference type="EMBL" id="ART98947.1"/>
    </source>
</evidence>
<keyword evidence="1" id="KW-0812">Transmembrane</keyword>
<name>A0AB33C457_LACGS</name>
<dbReference type="Proteomes" id="UP000195798">
    <property type="component" value="Chromosome"/>
</dbReference>
<feature type="transmembrane region" description="Helical" evidence="1">
    <location>
        <begin position="12"/>
        <end position="31"/>
    </location>
</feature>
<dbReference type="EMBL" id="CP021427">
    <property type="protein sequence ID" value="ART98947.1"/>
    <property type="molecule type" value="Genomic_DNA"/>
</dbReference>
<gene>
    <name evidence="2" type="ORF">CCE30_08580</name>
</gene>